<comment type="caution">
    <text evidence="16">The sequence shown here is derived from an EMBL/GenBank/DDBJ whole genome shotgun (WGS) entry which is preliminary data.</text>
</comment>
<dbReference type="EC" id="2.4.1.256" evidence="4"/>
<keyword evidence="7" id="KW-0808">Transferase</keyword>
<evidence type="ECO:0000256" key="1">
    <source>
        <dbReference type="ARBA" id="ARBA00004477"/>
    </source>
</evidence>
<feature type="transmembrane region" description="Helical" evidence="15">
    <location>
        <begin position="158"/>
        <end position="176"/>
    </location>
</feature>
<comment type="catalytic activity">
    <reaction evidence="13">
        <text>an alpha-D-Glc-(1-&gt;3)-alpha-D-Glc-(1-&gt;3)-alpha-D-Man-(1-&gt;2)-alpha-D-Man-(1-&gt;2)-alpha-D-Man-(1-&gt;3)-[alpha-D-Man-(1-&gt;2)-alpha-D-Man-(1-&gt;3)-[alpha-D-Man-(1-&gt;2)-alpha-D-Man-(1-&gt;6)]-alpha-D-Man-(1-&gt;6)]-beta-D-Man-(1-&gt;4)-beta-D-GlcNAc-(1-&gt;4)-alpha-D-GlcNAc-diphospho-di-trans,poly-cis-dolichol + a di-trans,poly-cis-dolichyl beta-D-glucosyl phosphate = a alpha-D-Glc-(1-&gt;2)-alpha-D-Glc-(1-&gt;3)-alpha-D-Glc-(1-&gt;3)-alpha-D-Man-(1-&gt;2)-alpha-D-Man-(1-&gt;2)-alpha-D-Man-(1-&gt;3)-[alpha-D-Man-(1-&gt;2)-alpha-D-Man-(1-&gt;3)-[alpha-D-Man-(1-&gt;2)-alpha-D-Man-(1-&gt;6)]-alpha-D-Man-(1-&gt;6)]-beta-D-Man-(1-&gt;4)-beta-D-GlcNAc-(1-&gt;4)-alpha-D-GlcNAc-diphospho-di-trans,poly-cis-dolichol + a di-trans,poly-cis-dolichyl phosphate + H(+)</text>
        <dbReference type="Rhea" id="RHEA:29543"/>
        <dbReference type="Rhea" id="RHEA-COMP:19498"/>
        <dbReference type="Rhea" id="RHEA-COMP:19502"/>
        <dbReference type="Rhea" id="RHEA-COMP:19512"/>
        <dbReference type="Rhea" id="RHEA-COMP:19522"/>
        <dbReference type="ChEBI" id="CHEBI:15378"/>
        <dbReference type="ChEBI" id="CHEBI:57525"/>
        <dbReference type="ChEBI" id="CHEBI:57683"/>
        <dbReference type="ChEBI" id="CHEBI:132522"/>
        <dbReference type="ChEBI" id="CHEBI:132523"/>
        <dbReference type="EC" id="2.4.1.256"/>
    </reaction>
    <physiologicalReaction direction="left-to-right" evidence="13">
        <dbReference type="Rhea" id="RHEA:29544"/>
    </physiologicalReaction>
</comment>
<evidence type="ECO:0000256" key="14">
    <source>
        <dbReference type="SAM" id="MobiDB-lite"/>
    </source>
</evidence>
<evidence type="ECO:0000256" key="2">
    <source>
        <dbReference type="ARBA" id="ARBA00004922"/>
    </source>
</evidence>
<keyword evidence="17" id="KW-1185">Reference proteome</keyword>
<feature type="transmembrane region" description="Helical" evidence="15">
    <location>
        <begin position="196"/>
        <end position="229"/>
    </location>
</feature>
<comment type="subcellular location">
    <subcellularLocation>
        <location evidence="1">Endoplasmic reticulum membrane</location>
        <topology evidence="1">Multi-pass membrane protein</topology>
    </subcellularLocation>
</comment>
<dbReference type="AlphaFoldDB" id="A0ABD1Y1Z9"/>
<evidence type="ECO:0000256" key="9">
    <source>
        <dbReference type="ARBA" id="ARBA00022824"/>
    </source>
</evidence>
<dbReference type="Pfam" id="PF04922">
    <property type="entry name" value="DIE2_ALG10"/>
    <property type="match status" value="1"/>
</dbReference>
<sequence>MAEVLGARPPVGEMGLDNHSLPRDHGGSDDGSLILVILLLLLTVPAAQLVNTGVPGGYMDEEFHLNQVEHYCRGDFSYWDPKITTFPGLYLASVAYVEILLPGADYLGYGDSLSDLCSKPAVLRSVNLVLFSICALLFREIALHLDTEKNAIRASMKALVLSLYPLHWFFTLLYYTEIGSAVAVMAMYLYSLRHSFWISALFGVVAILFRQTNVIWVIFVLCVGVLDFLETVTLKRHDSVDDQLMEVDGEKENGQVSAVTEPTRDGIRQRRSGARNAYPKELKTVSFHEEARGGFMPELRGLIHRAWVHRRPLLWNFSPFLLALLGFLGFVVKNGSIVVGDKEAHKVSPHFAQILYCGLVCAAFQASVHFNPRRILDLVGTLKQKAFAKTVLGLGVVAVAAIFAAIAVRFYGDSHPYLLADNRHFTFYIWKNLVQRHWSLKYLAIPVYVYSWGSIISLLAERQKPLWIVVFCWAVAGVLVPTPLLEFRYYNVPFYFIFLHISTTDSGKSSSRLFLTFLQFLCLNYLTLYIFLKWTFQWPNKPGAVQRFMW</sequence>
<dbReference type="PANTHER" id="PTHR12989">
    <property type="entry name" value="ALPHA-1,2-GLUCOSYLTRANSFERASE ALG10"/>
    <property type="match status" value="1"/>
</dbReference>
<evidence type="ECO:0000256" key="11">
    <source>
        <dbReference type="ARBA" id="ARBA00023136"/>
    </source>
</evidence>
<evidence type="ECO:0000256" key="4">
    <source>
        <dbReference type="ARBA" id="ARBA00011967"/>
    </source>
</evidence>
<feature type="transmembrane region" description="Helical" evidence="15">
    <location>
        <begin position="440"/>
        <end position="459"/>
    </location>
</feature>
<evidence type="ECO:0000256" key="10">
    <source>
        <dbReference type="ARBA" id="ARBA00022989"/>
    </source>
</evidence>
<organism evidence="16 17">
    <name type="scientific">Riccia fluitans</name>
    <dbReference type="NCBI Taxonomy" id="41844"/>
    <lineage>
        <taxon>Eukaryota</taxon>
        <taxon>Viridiplantae</taxon>
        <taxon>Streptophyta</taxon>
        <taxon>Embryophyta</taxon>
        <taxon>Marchantiophyta</taxon>
        <taxon>Marchantiopsida</taxon>
        <taxon>Marchantiidae</taxon>
        <taxon>Marchantiales</taxon>
        <taxon>Ricciaceae</taxon>
        <taxon>Riccia</taxon>
    </lineage>
</organism>
<comment type="function">
    <text evidence="12">Dol-P-Glc:Glc(2)Man(9)GlcNAc(2)-PP-Dol alpha-1,2-glucosyltransferase that operates in the biosynthetic pathway of dolichol-linked oligosaccharides, the glycan precursors employed in protein asparagine (N)-glycosylation. The assembly of dolichol-linked oligosaccharides begins on the cytosolic side of the endoplasmic reticulum membrane and finishes in its lumen. The sequential addition of sugars to dolichol pyrophosphate produces dolichol-linked oligosaccharides containing fourteen sugars, including two GlcNAcs, nine mannoses and three glucoses. Once assembled, the oligosaccharide is transferred from the lipid to nascent proteins by oligosaccharyltransferases. In the lumen of the endoplasmic reticulum, adds the third and last glucose residue from dolichyl phosphate glucose (Dol-P-Glc) onto the lipid-linked oligosaccharide intermediate Glc(2)Man(9)GlcNAc(2)-PP-Dol to produce Glc(3)Man(9)GlcNAc(2)-PP-Dol.</text>
</comment>
<evidence type="ECO:0000256" key="8">
    <source>
        <dbReference type="ARBA" id="ARBA00022692"/>
    </source>
</evidence>
<dbReference type="PANTHER" id="PTHR12989:SF10">
    <property type="entry name" value="DOL-P-GLC:GLC(2)MAN(9)GLCNAC(2)-PP-DOL ALPHA-1,2-GLUCOSYLTRANSFERASE-RELATED"/>
    <property type="match status" value="1"/>
</dbReference>
<feature type="transmembrane region" description="Helical" evidence="15">
    <location>
        <begin position="31"/>
        <end position="50"/>
    </location>
</feature>
<comment type="similarity">
    <text evidence="3">Belongs to the ALG10 glucosyltransferase family.</text>
</comment>
<evidence type="ECO:0000313" key="16">
    <source>
        <dbReference type="EMBL" id="KAL2620768.1"/>
    </source>
</evidence>
<evidence type="ECO:0000256" key="3">
    <source>
        <dbReference type="ARBA" id="ARBA00010600"/>
    </source>
</evidence>
<evidence type="ECO:0000256" key="12">
    <source>
        <dbReference type="ARBA" id="ARBA00044727"/>
    </source>
</evidence>
<dbReference type="PIRSF" id="PIRSF028810">
    <property type="entry name" value="Alpha1_2_glucosyltferase_Alg10"/>
    <property type="match status" value="1"/>
</dbReference>
<evidence type="ECO:0000256" key="5">
    <source>
        <dbReference type="ARBA" id="ARBA00018512"/>
    </source>
</evidence>
<keyword evidence="11 15" id="KW-0472">Membrane</keyword>
<feature type="transmembrane region" description="Helical" evidence="15">
    <location>
        <begin position="391"/>
        <end position="412"/>
    </location>
</feature>
<accession>A0ABD1Y1Z9</accession>
<evidence type="ECO:0000256" key="7">
    <source>
        <dbReference type="ARBA" id="ARBA00022679"/>
    </source>
</evidence>
<evidence type="ECO:0000256" key="15">
    <source>
        <dbReference type="SAM" id="Phobius"/>
    </source>
</evidence>
<keyword evidence="6" id="KW-0328">Glycosyltransferase</keyword>
<evidence type="ECO:0000313" key="17">
    <source>
        <dbReference type="Proteomes" id="UP001605036"/>
    </source>
</evidence>
<dbReference type="Proteomes" id="UP001605036">
    <property type="component" value="Unassembled WGS sequence"/>
</dbReference>
<keyword evidence="10 15" id="KW-1133">Transmembrane helix</keyword>
<evidence type="ECO:0000256" key="6">
    <source>
        <dbReference type="ARBA" id="ARBA00022676"/>
    </source>
</evidence>
<feature type="transmembrane region" description="Helical" evidence="15">
    <location>
        <begin position="313"/>
        <end position="331"/>
    </location>
</feature>
<protein>
    <recommendedName>
        <fullName evidence="5">Dol-P-Glc:Glc(2)Man(9)GlcNAc(2)-PP-Dol alpha-1,2-glucosyltransferase</fullName>
        <ecNumber evidence="4">2.4.1.256</ecNumber>
    </recommendedName>
</protein>
<proteinExistence type="inferred from homology"/>
<feature type="transmembrane region" description="Helical" evidence="15">
    <location>
        <begin position="351"/>
        <end position="370"/>
    </location>
</feature>
<feature type="region of interest" description="Disordered" evidence="14">
    <location>
        <begin position="1"/>
        <end position="24"/>
    </location>
</feature>
<dbReference type="GO" id="GO:0106073">
    <property type="term" value="F:dolichyl pyrophosphate Glc2Man9GlcNAc2 alpha-1,2-glucosyltransferase activity"/>
    <property type="evidence" value="ECO:0007669"/>
    <property type="project" value="UniProtKB-EC"/>
</dbReference>
<feature type="transmembrane region" description="Helical" evidence="15">
    <location>
        <begin position="121"/>
        <end position="138"/>
    </location>
</feature>
<feature type="transmembrane region" description="Helical" evidence="15">
    <location>
        <begin position="466"/>
        <end position="485"/>
    </location>
</feature>
<comment type="pathway">
    <text evidence="2">Protein modification; protein glycosylation.</text>
</comment>
<dbReference type="GO" id="GO:0005789">
    <property type="term" value="C:endoplasmic reticulum membrane"/>
    <property type="evidence" value="ECO:0007669"/>
    <property type="project" value="UniProtKB-SubCell"/>
</dbReference>
<keyword evidence="8 15" id="KW-0812">Transmembrane</keyword>
<feature type="transmembrane region" description="Helical" evidence="15">
    <location>
        <begin position="83"/>
        <end position="101"/>
    </location>
</feature>
<name>A0ABD1Y1Z9_9MARC</name>
<gene>
    <name evidence="16" type="ORF">R1flu_000973</name>
</gene>
<dbReference type="EMBL" id="JBHFFA010000006">
    <property type="protein sequence ID" value="KAL2620768.1"/>
    <property type="molecule type" value="Genomic_DNA"/>
</dbReference>
<evidence type="ECO:0000256" key="13">
    <source>
        <dbReference type="ARBA" id="ARBA00048064"/>
    </source>
</evidence>
<feature type="transmembrane region" description="Helical" evidence="15">
    <location>
        <begin position="513"/>
        <end position="532"/>
    </location>
</feature>
<dbReference type="InterPro" id="IPR016900">
    <property type="entry name" value="Alg10"/>
</dbReference>
<keyword evidence="9" id="KW-0256">Endoplasmic reticulum</keyword>
<reference evidence="16 17" key="1">
    <citation type="submission" date="2024-09" db="EMBL/GenBank/DDBJ databases">
        <title>Chromosome-scale assembly of Riccia fluitans.</title>
        <authorList>
            <person name="Paukszto L."/>
            <person name="Sawicki J."/>
            <person name="Karawczyk K."/>
            <person name="Piernik-Szablinska J."/>
            <person name="Szczecinska M."/>
            <person name="Mazdziarz M."/>
        </authorList>
    </citation>
    <scope>NUCLEOTIDE SEQUENCE [LARGE SCALE GENOMIC DNA]</scope>
    <source>
        <strain evidence="16">Rf_01</strain>
        <tissue evidence="16">Aerial parts of the thallus</tissue>
    </source>
</reference>